<evidence type="ECO:0000313" key="4">
    <source>
        <dbReference type="EMBL" id="MDI3322166.1"/>
    </source>
</evidence>
<evidence type="ECO:0000259" key="3">
    <source>
        <dbReference type="Pfam" id="PF18962"/>
    </source>
</evidence>
<dbReference type="RefSeq" id="WP_282336285.1">
    <property type="nucleotide sequence ID" value="NZ_JASBRG010000007.1"/>
</dbReference>
<dbReference type="NCBIfam" id="TIGR04183">
    <property type="entry name" value="Por_Secre_tail"/>
    <property type="match status" value="1"/>
</dbReference>
<dbReference type="SUPFAM" id="SSF55486">
    <property type="entry name" value="Metalloproteases ('zincins'), catalytic domain"/>
    <property type="match status" value="1"/>
</dbReference>
<dbReference type="Pfam" id="PF05572">
    <property type="entry name" value="Peptidase_M43"/>
    <property type="match status" value="1"/>
</dbReference>
<dbReference type="Gene3D" id="3.40.390.10">
    <property type="entry name" value="Collagenase (Catalytic Domain)"/>
    <property type="match status" value="1"/>
</dbReference>
<dbReference type="InterPro" id="IPR022357">
    <property type="entry name" value="MIP_CS"/>
</dbReference>
<proteinExistence type="predicted"/>
<dbReference type="InterPro" id="IPR008754">
    <property type="entry name" value="Peptidase_M43"/>
</dbReference>
<reference evidence="4 5" key="1">
    <citation type="submission" date="2023-05" db="EMBL/GenBank/DDBJ databases">
        <title>Genome sequence of Pinibacter sp. MAH-24.</title>
        <authorList>
            <person name="Huq M.A."/>
        </authorList>
    </citation>
    <scope>NUCLEOTIDE SEQUENCE [LARGE SCALE GENOMIC DNA]</scope>
    <source>
        <strain evidence="4 5">MAH-24</strain>
    </source>
</reference>
<feature type="chain" id="PRO_5047177390" evidence="1">
    <location>
        <begin position="21"/>
        <end position="1026"/>
    </location>
</feature>
<dbReference type="PROSITE" id="PS00221">
    <property type="entry name" value="MIP"/>
    <property type="match status" value="1"/>
</dbReference>
<evidence type="ECO:0000256" key="1">
    <source>
        <dbReference type="SAM" id="SignalP"/>
    </source>
</evidence>
<accession>A0ABT6RHW3</accession>
<dbReference type="Pfam" id="PF18962">
    <property type="entry name" value="Por_Secre_tail"/>
    <property type="match status" value="1"/>
</dbReference>
<dbReference type="SUPFAM" id="SSF141072">
    <property type="entry name" value="CalX-like"/>
    <property type="match status" value="1"/>
</dbReference>
<protein>
    <submittedName>
        <fullName evidence="4">Zinc-dependent metalloprotease</fullName>
    </submittedName>
</protein>
<keyword evidence="5" id="KW-1185">Reference proteome</keyword>
<keyword evidence="4" id="KW-0378">Hydrolase</keyword>
<comment type="caution">
    <text evidence="4">The sequence shown here is derived from an EMBL/GenBank/DDBJ whole genome shotgun (WGS) entry which is preliminary data.</text>
</comment>
<feature type="signal peptide" evidence="1">
    <location>
        <begin position="1"/>
        <end position="20"/>
    </location>
</feature>
<sequence>MKFRFILSLLCCIFSITSFAQPICGFDHIHQTRLTIDPQYANQVQLNEQKIQKIIPEKKSKSVHGFGTLSTAIIPVVVHVIHTGGAVGSIYNPSDADVQGAIDYLNKVYAADASVTSGSTNLGIQFVLAKRTPYCSATTGIERIDGSGIPNYVANGVNMNSTSGTNEINVKNLSRWDPNSYYNIWVVDKIDGNDGTNGQFIAGYAYFAGAPASLDGTVMLATQMKSGQKTLPHEMGHAFSLYHPFEGSPDKNTCPPNTNNDCNLDGDRVCDTDPIRFNQLNGVVDFTPRTGNNPCVNQSYTANTESNFMNYTTSYLLFTAGQSARVSAALGSLRASLANSLGSLSIDMAPACVSQINFEIGSSSVTEATTSVDNCRGYTDYSYRILSSGPQPAQAVTATLTLGGTAVRGTDYDITTNGSFTSPSLDIPFSTSSDETKSFTVRIYDDKAIELQKTISLAFTLSNTSTSIGNINPALTITLNDDDVAPVTYFSGSIALIKTPTTSGGSIVSCFSGDLHRHRVQYLYRKADLYNAGIVNAAVLTALKLQVTTKNSTKPFTGFTVSMCQVPTTTTTLGNFASTTGFTTVYSGNYTTTVGTNNIPFSTNFNWDGQSNIVINMCYDNGNTNSNFDELAFNADYGQYVAALSSGSGASSGCALPVGYVATSNPAITFDCSFGLFVESAISSDEEYLGANALVYFKDAAGKLLANIQNLSSFDYGCTKVEIDRAGTSANIFWHNTNDKKVAATTFKVTPTNANPNGQYKITLYYTKAEIDGWRSITAKNLSDADMRVVKISNHNISEVSPATPYVSDVQWAPFTKEDFGSDTAISATFNTGFSGFGIGAIDVTPLPVTLLSFTGKSQNDNVALNWATSTEINSSYFDVETSVDGTNFYKAGQVKSKGNSGLVQDYSFIHYSPVEGANYYRLKQVDLNGAFTYSNVIAVQFDNNKGQVISIYPSPVNNDLNITFSKREENVMLRVISIDGKVVETKQIGIAEGKTSLNVSSLVNGVYILQVRINNEWRHFKFVKQ</sequence>
<name>A0ABT6RHW3_9BACT</name>
<evidence type="ECO:0000313" key="5">
    <source>
        <dbReference type="Proteomes" id="UP001226434"/>
    </source>
</evidence>
<dbReference type="EMBL" id="JASBRG010000007">
    <property type="protein sequence ID" value="MDI3322166.1"/>
    <property type="molecule type" value="Genomic_DNA"/>
</dbReference>
<keyword evidence="1" id="KW-0732">Signal</keyword>
<feature type="domain" description="Peptidase M43 pregnancy-associated plasma-A" evidence="2">
    <location>
        <begin position="174"/>
        <end position="330"/>
    </location>
</feature>
<dbReference type="GO" id="GO:0008237">
    <property type="term" value="F:metallopeptidase activity"/>
    <property type="evidence" value="ECO:0007669"/>
    <property type="project" value="UniProtKB-KW"/>
</dbReference>
<evidence type="ECO:0000259" key="2">
    <source>
        <dbReference type="Pfam" id="PF05572"/>
    </source>
</evidence>
<organism evidence="4 5">
    <name type="scientific">Pinibacter soli</name>
    <dbReference type="NCBI Taxonomy" id="3044211"/>
    <lineage>
        <taxon>Bacteria</taxon>
        <taxon>Pseudomonadati</taxon>
        <taxon>Bacteroidota</taxon>
        <taxon>Chitinophagia</taxon>
        <taxon>Chitinophagales</taxon>
        <taxon>Chitinophagaceae</taxon>
        <taxon>Pinibacter</taxon>
    </lineage>
</organism>
<dbReference type="Gene3D" id="2.60.40.2030">
    <property type="match status" value="1"/>
</dbReference>
<keyword evidence="4" id="KW-0482">Metalloprotease</keyword>
<dbReference type="Proteomes" id="UP001226434">
    <property type="component" value="Unassembled WGS sequence"/>
</dbReference>
<dbReference type="InterPro" id="IPR038081">
    <property type="entry name" value="CalX-like_sf"/>
</dbReference>
<gene>
    <name evidence="4" type="ORF">QJ048_20420</name>
</gene>
<keyword evidence="4" id="KW-0645">Protease</keyword>
<dbReference type="InterPro" id="IPR026444">
    <property type="entry name" value="Secre_tail"/>
</dbReference>
<dbReference type="InterPro" id="IPR024079">
    <property type="entry name" value="MetalloPept_cat_dom_sf"/>
</dbReference>
<feature type="domain" description="Secretion system C-terminal sorting" evidence="3">
    <location>
        <begin position="952"/>
        <end position="1017"/>
    </location>
</feature>